<dbReference type="STRING" id="756272.Plabr_0244"/>
<name>F0SPG9_RUBBR</name>
<sequence>MFHGRHNNQDPRETGNVILFVDDINTCYYNSDDENGRVWRLDDTLPQVPQFVVDFAAEYFGVDADEACELCNPEDIVDNAGAWDDAQFVSELWQEFEDRLGIGFATPDGAVVVDPASVTIADVTAQYEELA</sequence>
<proteinExistence type="predicted"/>
<accession>F0SPG9</accession>
<dbReference type="KEGG" id="pbs:Plabr_0244"/>
<keyword evidence="2" id="KW-1185">Reference proteome</keyword>
<reference evidence="2" key="1">
    <citation type="submission" date="2011-02" db="EMBL/GenBank/DDBJ databases">
        <title>The complete genome of Planctomyces brasiliensis DSM 5305.</title>
        <authorList>
            <person name="Lucas S."/>
            <person name="Copeland A."/>
            <person name="Lapidus A."/>
            <person name="Bruce D."/>
            <person name="Goodwin L."/>
            <person name="Pitluck S."/>
            <person name="Kyrpides N."/>
            <person name="Mavromatis K."/>
            <person name="Pagani I."/>
            <person name="Ivanova N."/>
            <person name="Ovchinnikova G."/>
            <person name="Lu M."/>
            <person name="Detter J.C."/>
            <person name="Han C."/>
            <person name="Land M."/>
            <person name="Hauser L."/>
            <person name="Markowitz V."/>
            <person name="Cheng J.-F."/>
            <person name="Hugenholtz P."/>
            <person name="Woyke T."/>
            <person name="Wu D."/>
            <person name="Tindall B."/>
            <person name="Pomrenke H.G."/>
            <person name="Brambilla E."/>
            <person name="Klenk H.-P."/>
            <person name="Eisen J.A."/>
        </authorList>
    </citation>
    <scope>NUCLEOTIDE SEQUENCE [LARGE SCALE GENOMIC DNA]</scope>
    <source>
        <strain evidence="2">ATCC 49424 / DSM 5305 / JCM 21570 / NBRC 103401 / IFAM 1448</strain>
    </source>
</reference>
<gene>
    <name evidence="1" type="ordered locus">Plabr_0244</name>
</gene>
<dbReference type="AlphaFoldDB" id="F0SPG9"/>
<evidence type="ECO:0000313" key="1">
    <source>
        <dbReference type="EMBL" id="ADY57873.1"/>
    </source>
</evidence>
<dbReference type="RefSeq" id="WP_013626617.1">
    <property type="nucleotide sequence ID" value="NC_015174.1"/>
</dbReference>
<dbReference type="EMBL" id="CP002546">
    <property type="protein sequence ID" value="ADY57873.1"/>
    <property type="molecule type" value="Genomic_DNA"/>
</dbReference>
<protein>
    <submittedName>
        <fullName evidence="1">Uncharacterized protein</fullName>
    </submittedName>
</protein>
<dbReference type="Proteomes" id="UP000006860">
    <property type="component" value="Chromosome"/>
</dbReference>
<dbReference type="HOGENOM" id="CLU_1926022_0_0_0"/>
<evidence type="ECO:0000313" key="2">
    <source>
        <dbReference type="Proteomes" id="UP000006860"/>
    </source>
</evidence>
<organism evidence="1 2">
    <name type="scientific">Rubinisphaera brasiliensis (strain ATCC 49424 / DSM 5305 / JCM 21570 / IAM 15109 / NBRC 103401 / IFAM 1448)</name>
    <name type="common">Planctomyces brasiliensis</name>
    <dbReference type="NCBI Taxonomy" id="756272"/>
    <lineage>
        <taxon>Bacteria</taxon>
        <taxon>Pseudomonadati</taxon>
        <taxon>Planctomycetota</taxon>
        <taxon>Planctomycetia</taxon>
        <taxon>Planctomycetales</taxon>
        <taxon>Planctomycetaceae</taxon>
        <taxon>Rubinisphaera</taxon>
    </lineage>
</organism>